<evidence type="ECO:0000256" key="4">
    <source>
        <dbReference type="SAM" id="MobiDB-lite"/>
    </source>
</evidence>
<dbReference type="GO" id="GO:0005737">
    <property type="term" value="C:cytoplasm"/>
    <property type="evidence" value="ECO:0007669"/>
    <property type="project" value="TreeGrafter"/>
</dbReference>
<dbReference type="InterPro" id="IPR019734">
    <property type="entry name" value="TPR_rpt"/>
</dbReference>
<dbReference type="PANTHER" id="PTHR15574:SF40">
    <property type="entry name" value="WD AND TETRATRICOPEPTIDE REPEATS PROTEIN 1"/>
    <property type="match status" value="1"/>
</dbReference>
<accession>A0A9Q1GY01</accession>
<feature type="region of interest" description="Disordered" evidence="4">
    <location>
        <begin position="532"/>
        <end position="561"/>
    </location>
</feature>
<organism evidence="5 6">
    <name type="scientific">Holothuria leucospilota</name>
    <name type="common">Black long sea cucumber</name>
    <name type="synonym">Mertensiothuria leucospilota</name>
    <dbReference type="NCBI Taxonomy" id="206669"/>
    <lineage>
        <taxon>Eukaryota</taxon>
        <taxon>Metazoa</taxon>
        <taxon>Echinodermata</taxon>
        <taxon>Eleutherozoa</taxon>
        <taxon>Echinozoa</taxon>
        <taxon>Holothuroidea</taxon>
        <taxon>Aspidochirotacea</taxon>
        <taxon>Aspidochirotida</taxon>
        <taxon>Holothuriidae</taxon>
        <taxon>Holothuria</taxon>
    </lineage>
</organism>
<keyword evidence="2" id="KW-0677">Repeat</keyword>
<dbReference type="Pfam" id="PF00400">
    <property type="entry name" value="WD40"/>
    <property type="match status" value="4"/>
</dbReference>
<sequence>MWSSNSSFMMELRGLNITAHINERCVEAGKLKKQFQHTNHVNESMIHRLGLEKELEGHRGCVNCLEWNHDGSLLASGSDDLHAIIWDPHRHKQICTLRTGHHGNVFSVKFLPNSNDSSIVSAAGDCKVHVHSIPKLETSEVYSCHVGRVKRLATAPNVPYMFWSAGEDGTVRQFDLRTPHNCSEKCSNVIVNLNAYIGRHAECKCLAINQCRPEQLAVGASDPYVRLYDLRMLSPHDVSFSHLEWLGHSWHSPTAEPDNQAKVPNNCVQYFIAGHLPAKESSRRGYRTLAITYLTFGPKGNELLVNIGGEQVYLFDVNKARHPKLFTVGDYPLRPGTNGVHKKDVSDHVAEVLSSNGTTNGVSRLHLAQSNGFHKVSSSDLSTSSISKSTQPDRGDSYIRNKPLPFRAELLKLEANKHYCDRKDFTAAIRLYNQAISVSPHSAVLYGNRAAAYMKRRWDGDLYASIRDCHSALQLDPSHRKAHFRLARGLLELTWIKEAQDCLEHFKDKFPEYTQYRECRALENDIRRAASTMKESDTLEAEKKTPSGSNIRNSSPVRDLHLSEHEKDVREQAFDYQERFCGHCNTTTDIKEANFFGSDGQYIMAGSDDGSFFIWDRKTTNIIRVLRGDDSIVNCLQPHPTTCLLASSGIDPVVRLWSPRPEDGSMEERCIQEADSAATANQRRMKADPFEVMLLNMGLSTATVPGDNSDEEGTERPVHCQQS</sequence>
<dbReference type="PANTHER" id="PTHR15574">
    <property type="entry name" value="WD REPEAT DOMAIN-CONTAINING FAMILY"/>
    <property type="match status" value="1"/>
</dbReference>
<keyword evidence="6" id="KW-1185">Reference proteome</keyword>
<keyword evidence="1 3" id="KW-0853">WD repeat</keyword>
<evidence type="ECO:0000256" key="3">
    <source>
        <dbReference type="PROSITE-ProRule" id="PRU00221"/>
    </source>
</evidence>
<comment type="caution">
    <text evidence="5">The sequence shown here is derived from an EMBL/GenBank/DDBJ whole genome shotgun (WGS) entry which is preliminary data.</text>
</comment>
<protein>
    <submittedName>
        <fullName evidence="5">WD and tetratricopeptide repeats protein 1</fullName>
    </submittedName>
</protein>
<feature type="region of interest" description="Disordered" evidence="4">
    <location>
        <begin position="701"/>
        <end position="723"/>
    </location>
</feature>
<feature type="compositionally biased region" description="Polar residues" evidence="4">
    <location>
        <begin position="546"/>
        <end position="556"/>
    </location>
</feature>
<gene>
    <name evidence="5" type="ORF">HOLleu_32536</name>
</gene>
<evidence type="ECO:0000256" key="1">
    <source>
        <dbReference type="ARBA" id="ARBA00022574"/>
    </source>
</evidence>
<feature type="repeat" description="WD" evidence="3">
    <location>
        <begin position="55"/>
        <end position="87"/>
    </location>
</feature>
<feature type="compositionally biased region" description="Low complexity" evidence="4">
    <location>
        <begin position="378"/>
        <end position="389"/>
    </location>
</feature>
<dbReference type="SMART" id="SM00028">
    <property type="entry name" value="TPR"/>
    <property type="match status" value="2"/>
</dbReference>
<feature type="compositionally biased region" description="Basic and acidic residues" evidence="4">
    <location>
        <begin position="714"/>
        <end position="723"/>
    </location>
</feature>
<proteinExistence type="predicted"/>
<dbReference type="InterPro" id="IPR036322">
    <property type="entry name" value="WD40_repeat_dom_sf"/>
</dbReference>
<dbReference type="SMART" id="SM00320">
    <property type="entry name" value="WD40"/>
    <property type="match status" value="6"/>
</dbReference>
<dbReference type="PROSITE" id="PS50294">
    <property type="entry name" value="WD_REPEATS_REGION"/>
    <property type="match status" value="1"/>
</dbReference>
<dbReference type="OrthoDB" id="4869960at2759"/>
<dbReference type="Proteomes" id="UP001152320">
    <property type="component" value="Chromosome 16"/>
</dbReference>
<feature type="repeat" description="WD" evidence="3">
    <location>
        <begin position="626"/>
        <end position="658"/>
    </location>
</feature>
<dbReference type="PROSITE" id="PS50082">
    <property type="entry name" value="WD_REPEATS_2"/>
    <property type="match status" value="3"/>
</dbReference>
<feature type="repeat" description="WD" evidence="3">
    <location>
        <begin position="596"/>
        <end position="625"/>
    </location>
</feature>
<reference evidence="5" key="1">
    <citation type="submission" date="2021-10" db="EMBL/GenBank/DDBJ databases">
        <title>Tropical sea cucumber genome reveals ecological adaptation and Cuvierian tubules defense mechanism.</title>
        <authorList>
            <person name="Chen T."/>
        </authorList>
    </citation>
    <scope>NUCLEOTIDE SEQUENCE</scope>
    <source>
        <strain evidence="5">Nanhai2018</strain>
        <tissue evidence="5">Muscle</tissue>
    </source>
</reference>
<dbReference type="SUPFAM" id="SSF48452">
    <property type="entry name" value="TPR-like"/>
    <property type="match status" value="1"/>
</dbReference>
<feature type="compositionally biased region" description="Basic and acidic residues" evidence="4">
    <location>
        <begin position="532"/>
        <end position="545"/>
    </location>
</feature>
<dbReference type="InterPro" id="IPR011990">
    <property type="entry name" value="TPR-like_helical_dom_sf"/>
</dbReference>
<dbReference type="AlphaFoldDB" id="A0A9Q1GY01"/>
<dbReference type="EMBL" id="JAIZAY010000016">
    <property type="protein sequence ID" value="KAJ8027403.1"/>
    <property type="molecule type" value="Genomic_DNA"/>
</dbReference>
<dbReference type="SUPFAM" id="SSF50978">
    <property type="entry name" value="WD40 repeat-like"/>
    <property type="match status" value="1"/>
</dbReference>
<name>A0A9Q1GY01_HOLLE</name>
<dbReference type="InterPro" id="IPR001680">
    <property type="entry name" value="WD40_rpt"/>
</dbReference>
<dbReference type="Gene3D" id="1.25.40.10">
    <property type="entry name" value="Tetratricopeptide repeat domain"/>
    <property type="match status" value="1"/>
</dbReference>
<dbReference type="InterPro" id="IPR015943">
    <property type="entry name" value="WD40/YVTN_repeat-like_dom_sf"/>
</dbReference>
<dbReference type="GO" id="GO:0080008">
    <property type="term" value="C:Cul4-RING E3 ubiquitin ligase complex"/>
    <property type="evidence" value="ECO:0007669"/>
    <property type="project" value="TreeGrafter"/>
</dbReference>
<evidence type="ECO:0000256" key="2">
    <source>
        <dbReference type="ARBA" id="ARBA00022737"/>
    </source>
</evidence>
<feature type="region of interest" description="Disordered" evidence="4">
    <location>
        <begin position="375"/>
        <end position="398"/>
    </location>
</feature>
<dbReference type="InterPro" id="IPR045151">
    <property type="entry name" value="DCAF8"/>
</dbReference>
<dbReference type="GO" id="GO:0045717">
    <property type="term" value="P:negative regulation of fatty acid biosynthetic process"/>
    <property type="evidence" value="ECO:0007669"/>
    <property type="project" value="TreeGrafter"/>
</dbReference>
<evidence type="ECO:0000313" key="5">
    <source>
        <dbReference type="EMBL" id="KAJ8027403.1"/>
    </source>
</evidence>
<evidence type="ECO:0000313" key="6">
    <source>
        <dbReference type="Proteomes" id="UP001152320"/>
    </source>
</evidence>
<dbReference type="Gene3D" id="2.130.10.10">
    <property type="entry name" value="YVTN repeat-like/Quinoprotein amine dehydrogenase"/>
    <property type="match status" value="2"/>
</dbReference>